<gene>
    <name evidence="1" type="ORF">ACFQ2J_08815</name>
</gene>
<accession>A0ABW3L045</accession>
<proteinExistence type="predicted"/>
<keyword evidence="2" id="KW-1185">Reference proteome</keyword>
<organism evidence="1 2">
    <name type="scientific">Thalassobacillus hwangdonensis</name>
    <dbReference type="NCBI Taxonomy" id="546108"/>
    <lineage>
        <taxon>Bacteria</taxon>
        <taxon>Bacillati</taxon>
        <taxon>Bacillota</taxon>
        <taxon>Bacilli</taxon>
        <taxon>Bacillales</taxon>
        <taxon>Bacillaceae</taxon>
        <taxon>Thalassobacillus</taxon>
    </lineage>
</organism>
<dbReference type="RefSeq" id="WP_386058902.1">
    <property type="nucleotide sequence ID" value="NZ_JBHTKL010000002.1"/>
</dbReference>
<protein>
    <submittedName>
        <fullName evidence="1">DUF2164 domain-containing protein</fullName>
    </submittedName>
</protein>
<dbReference type="Pfam" id="PF09932">
    <property type="entry name" value="DUF2164"/>
    <property type="match status" value="1"/>
</dbReference>
<evidence type="ECO:0000313" key="2">
    <source>
        <dbReference type="Proteomes" id="UP001596990"/>
    </source>
</evidence>
<dbReference type="EMBL" id="JBHTKL010000002">
    <property type="protein sequence ID" value="MFD1019295.1"/>
    <property type="molecule type" value="Genomic_DNA"/>
</dbReference>
<sequence>MGLKKLKKEEKEQLISDIKYYFEMERGEELGDLAADQMLDFFYKALAPHLYNQGIADARKMVEEKVINLDEDIRSLEQPIGRSGYR</sequence>
<comment type="caution">
    <text evidence="1">The sequence shown here is derived from an EMBL/GenBank/DDBJ whole genome shotgun (WGS) entry which is preliminary data.</text>
</comment>
<dbReference type="InterPro" id="IPR018680">
    <property type="entry name" value="DUF2164"/>
</dbReference>
<reference evidence="2" key="1">
    <citation type="journal article" date="2019" name="Int. J. Syst. Evol. Microbiol.">
        <title>The Global Catalogue of Microorganisms (GCM) 10K type strain sequencing project: providing services to taxonomists for standard genome sequencing and annotation.</title>
        <authorList>
            <consortium name="The Broad Institute Genomics Platform"/>
            <consortium name="The Broad Institute Genome Sequencing Center for Infectious Disease"/>
            <person name="Wu L."/>
            <person name="Ma J."/>
        </authorList>
    </citation>
    <scope>NUCLEOTIDE SEQUENCE [LARGE SCALE GENOMIC DNA]</scope>
    <source>
        <strain evidence="2">CCUG 56607</strain>
    </source>
</reference>
<dbReference type="Proteomes" id="UP001596990">
    <property type="component" value="Unassembled WGS sequence"/>
</dbReference>
<evidence type="ECO:0000313" key="1">
    <source>
        <dbReference type="EMBL" id="MFD1019295.1"/>
    </source>
</evidence>
<name>A0ABW3L045_9BACI</name>